<dbReference type="PROSITE" id="PS00893">
    <property type="entry name" value="NUDIX_BOX"/>
    <property type="match status" value="1"/>
</dbReference>
<dbReference type="PANTHER" id="PTHR42904:SF6">
    <property type="entry name" value="NAD-CAPPED RNA HYDROLASE NUDT12"/>
    <property type="match status" value="1"/>
</dbReference>
<dbReference type="InterPro" id="IPR049734">
    <property type="entry name" value="NudC-like_C"/>
</dbReference>
<sequence>MLLPAPTSLAPNVYAAGPLDRAEELRRDEVKLAGVLTDSTSLFVPVWQDRHLFREDGCGGAEAVFLSADRAEALMAGGADSCFLGLREGVAYFALDLGHLETPDHAPALAGLGDFADLRRIGPLLARDDSAILALARALVHWHGRHRFCGLCGGETRSEQGGHLRRCQTPDCGALHFPRTDPAVIMLVHDGGDRCVLGRQARFPAGMHSTLAGFVEPGESLEDTVVREVHEEVGLTVRQVTYHSSQPWPFPSSLMLGFYAVAEPASLRIDPHELESAAWFTRSELLKSPEDDSFRLPRSDSIARRLVSDWLTGQWQQRL</sequence>
<dbReference type="InterPro" id="IPR000086">
    <property type="entry name" value="NUDIX_hydrolase_dom"/>
</dbReference>
<dbReference type="GO" id="GO:0019677">
    <property type="term" value="P:NAD+ catabolic process"/>
    <property type="evidence" value="ECO:0007669"/>
    <property type="project" value="TreeGrafter"/>
</dbReference>
<evidence type="ECO:0000256" key="6">
    <source>
        <dbReference type="ARBA" id="ARBA00022801"/>
    </source>
</evidence>
<accession>A0A813B5N5</accession>
<dbReference type="Gene3D" id="3.90.79.20">
    <property type="match status" value="1"/>
</dbReference>
<dbReference type="EC" id="3.6.1.22" evidence="4"/>
<dbReference type="PANTHER" id="PTHR42904">
    <property type="entry name" value="NUDIX HYDROLASE, NUDC SUBFAMILY"/>
    <property type="match status" value="1"/>
</dbReference>
<evidence type="ECO:0000256" key="4">
    <source>
        <dbReference type="ARBA" id="ARBA00012381"/>
    </source>
</evidence>
<dbReference type="Proteomes" id="UP000601435">
    <property type="component" value="Unassembled WGS sequence"/>
</dbReference>
<evidence type="ECO:0000256" key="1">
    <source>
        <dbReference type="ARBA" id="ARBA00001946"/>
    </source>
</evidence>
<keyword evidence="6" id="KW-0378">Hydrolase</keyword>
<dbReference type="NCBIfam" id="NF001299">
    <property type="entry name" value="PRK00241.1"/>
    <property type="match status" value="1"/>
</dbReference>
<evidence type="ECO:0000256" key="7">
    <source>
        <dbReference type="ARBA" id="ARBA00022842"/>
    </source>
</evidence>
<dbReference type="SUPFAM" id="SSF55811">
    <property type="entry name" value="Nudix"/>
    <property type="match status" value="1"/>
</dbReference>
<dbReference type="Gene3D" id="3.90.79.10">
    <property type="entry name" value="Nucleoside Triphosphate Pyrophosphohydrolase"/>
    <property type="match status" value="1"/>
</dbReference>
<keyword evidence="5" id="KW-0479">Metal-binding</keyword>
<protein>
    <recommendedName>
        <fullName evidence="4">NAD(+) diphosphatase</fullName>
        <ecNumber evidence="4">3.6.1.22</ecNumber>
    </recommendedName>
</protein>
<keyword evidence="8" id="KW-0520">NAD</keyword>
<evidence type="ECO:0000256" key="8">
    <source>
        <dbReference type="ARBA" id="ARBA00023027"/>
    </source>
</evidence>
<dbReference type="InterPro" id="IPR015376">
    <property type="entry name" value="Znr_NADH_PPase"/>
</dbReference>
<comment type="similarity">
    <text evidence="3">Belongs to the Nudix hydrolase family. NudC subfamily.</text>
</comment>
<proteinExistence type="inferred from homology"/>
<comment type="cofactor">
    <cofactor evidence="2">
        <name>Zn(2+)</name>
        <dbReference type="ChEBI" id="CHEBI:29105"/>
    </cofactor>
</comment>
<reference evidence="11" key="1">
    <citation type="submission" date="2021-02" db="EMBL/GenBank/DDBJ databases">
        <authorList>
            <person name="Dougan E. K."/>
            <person name="Rhodes N."/>
            <person name="Thang M."/>
            <person name="Chan C."/>
        </authorList>
    </citation>
    <scope>NUCLEOTIDE SEQUENCE</scope>
</reference>
<dbReference type="GO" id="GO:0005829">
    <property type="term" value="C:cytosol"/>
    <property type="evidence" value="ECO:0007669"/>
    <property type="project" value="TreeGrafter"/>
</dbReference>
<dbReference type="Pfam" id="PF00293">
    <property type="entry name" value="NUDIX"/>
    <property type="match status" value="1"/>
</dbReference>
<dbReference type="InterPro" id="IPR015797">
    <property type="entry name" value="NUDIX_hydrolase-like_dom_sf"/>
</dbReference>
<dbReference type="OrthoDB" id="10249612at2759"/>
<dbReference type="GO" id="GO:0006742">
    <property type="term" value="P:NADP+ catabolic process"/>
    <property type="evidence" value="ECO:0007669"/>
    <property type="project" value="TreeGrafter"/>
</dbReference>
<dbReference type="GO" id="GO:0035529">
    <property type="term" value="F:NADH pyrophosphatase activity"/>
    <property type="evidence" value="ECO:0007669"/>
    <property type="project" value="TreeGrafter"/>
</dbReference>
<keyword evidence="12" id="KW-1185">Reference proteome</keyword>
<dbReference type="GO" id="GO:0046872">
    <property type="term" value="F:metal ion binding"/>
    <property type="evidence" value="ECO:0007669"/>
    <property type="project" value="UniProtKB-KW"/>
</dbReference>
<comment type="caution">
    <text evidence="11">The sequence shown here is derived from an EMBL/GenBank/DDBJ whole genome shotgun (WGS) entry which is preliminary data.</text>
</comment>
<evidence type="ECO:0000256" key="2">
    <source>
        <dbReference type="ARBA" id="ARBA00001947"/>
    </source>
</evidence>
<evidence type="ECO:0000256" key="9">
    <source>
        <dbReference type="ARBA" id="ARBA00023679"/>
    </source>
</evidence>
<gene>
    <name evidence="11" type="primary">NUDT12</name>
    <name evidence="11" type="ORF">SNEC2469_LOCUS29831</name>
</gene>
<dbReference type="InterPro" id="IPR050241">
    <property type="entry name" value="NAD-cap_RNA_hydrolase_NudC"/>
</dbReference>
<dbReference type="Pfam" id="PF09296">
    <property type="entry name" value="NUDIX-like"/>
    <property type="match status" value="1"/>
</dbReference>
<feature type="domain" description="Nudix hydrolase" evidence="10">
    <location>
        <begin position="178"/>
        <end position="304"/>
    </location>
</feature>
<evidence type="ECO:0000256" key="3">
    <source>
        <dbReference type="ARBA" id="ARBA00009595"/>
    </source>
</evidence>
<dbReference type="CDD" id="cd03429">
    <property type="entry name" value="NUDIX_NADH_pyrophosphatase_Nudt13"/>
    <property type="match status" value="1"/>
</dbReference>
<dbReference type="PROSITE" id="PS51462">
    <property type="entry name" value="NUDIX"/>
    <property type="match status" value="1"/>
</dbReference>
<comment type="cofactor">
    <cofactor evidence="1">
        <name>Mg(2+)</name>
        <dbReference type="ChEBI" id="CHEBI:18420"/>
    </cofactor>
</comment>
<dbReference type="Pfam" id="PF09297">
    <property type="entry name" value="Zn_ribbon_NUD"/>
    <property type="match status" value="1"/>
</dbReference>
<evidence type="ECO:0000313" key="11">
    <source>
        <dbReference type="EMBL" id="CAE7893702.1"/>
    </source>
</evidence>
<dbReference type="EMBL" id="CAJNJA010068030">
    <property type="protein sequence ID" value="CAE7893702.1"/>
    <property type="molecule type" value="Genomic_DNA"/>
</dbReference>
<evidence type="ECO:0000259" key="10">
    <source>
        <dbReference type="PROSITE" id="PS51462"/>
    </source>
</evidence>
<organism evidence="11 12">
    <name type="scientific">Symbiodinium necroappetens</name>
    <dbReference type="NCBI Taxonomy" id="1628268"/>
    <lineage>
        <taxon>Eukaryota</taxon>
        <taxon>Sar</taxon>
        <taxon>Alveolata</taxon>
        <taxon>Dinophyceae</taxon>
        <taxon>Suessiales</taxon>
        <taxon>Symbiodiniaceae</taxon>
        <taxon>Symbiodinium</taxon>
    </lineage>
</organism>
<comment type="catalytic activity">
    <reaction evidence="9">
        <text>a 5'-end NAD(+)-phospho-ribonucleoside in mRNA + H2O = a 5'-end phospho-adenosine-phospho-ribonucleoside in mRNA + beta-nicotinamide D-ribonucleotide + 2 H(+)</text>
        <dbReference type="Rhea" id="RHEA:60876"/>
        <dbReference type="Rhea" id="RHEA-COMP:15698"/>
        <dbReference type="Rhea" id="RHEA-COMP:15719"/>
        <dbReference type="ChEBI" id="CHEBI:14649"/>
        <dbReference type="ChEBI" id="CHEBI:15377"/>
        <dbReference type="ChEBI" id="CHEBI:15378"/>
        <dbReference type="ChEBI" id="CHEBI:144029"/>
        <dbReference type="ChEBI" id="CHEBI:144051"/>
    </reaction>
    <physiologicalReaction direction="left-to-right" evidence="9">
        <dbReference type="Rhea" id="RHEA:60877"/>
    </physiologicalReaction>
</comment>
<dbReference type="InterPro" id="IPR020084">
    <property type="entry name" value="NUDIX_hydrolase_CS"/>
</dbReference>
<evidence type="ECO:0000256" key="5">
    <source>
        <dbReference type="ARBA" id="ARBA00022723"/>
    </source>
</evidence>
<evidence type="ECO:0000313" key="12">
    <source>
        <dbReference type="Proteomes" id="UP000601435"/>
    </source>
</evidence>
<keyword evidence="7" id="KW-0460">Magnesium</keyword>
<dbReference type="AlphaFoldDB" id="A0A813B5N5"/>
<dbReference type="InterPro" id="IPR015375">
    <property type="entry name" value="NADH_PPase-like_N"/>
</dbReference>
<name>A0A813B5N5_9DINO</name>